<dbReference type="GO" id="GO:0050832">
    <property type="term" value="P:defense response to fungus"/>
    <property type="evidence" value="ECO:0007669"/>
    <property type="project" value="InterPro"/>
</dbReference>
<proteinExistence type="predicted"/>
<dbReference type="EMBL" id="JBBPBK010000002">
    <property type="protein sequence ID" value="KAK9291236.1"/>
    <property type="molecule type" value="Genomic_DNA"/>
</dbReference>
<dbReference type="AlphaFoldDB" id="A0AAP0X544"/>
<dbReference type="GO" id="GO:0005634">
    <property type="term" value="C:nucleus"/>
    <property type="evidence" value="ECO:0007669"/>
    <property type="project" value="UniProtKB-SubCell"/>
</dbReference>
<dbReference type="Gene3D" id="1.10.1240.40">
    <property type="entry name" value="ENT domain"/>
    <property type="match status" value="1"/>
</dbReference>
<feature type="compositionally biased region" description="Polar residues" evidence="3">
    <location>
        <begin position="94"/>
        <end position="109"/>
    </location>
</feature>
<dbReference type="PANTHER" id="PTHR33432">
    <property type="entry name" value="PROTEIN EMSY-LIKE 4"/>
    <property type="match status" value="1"/>
</dbReference>
<dbReference type="Pfam" id="PF03735">
    <property type="entry name" value="ENT"/>
    <property type="match status" value="1"/>
</dbReference>
<dbReference type="SMART" id="SM01191">
    <property type="entry name" value="ENT"/>
    <property type="match status" value="1"/>
</dbReference>
<name>A0AAP0X544_LIQFO</name>
<evidence type="ECO:0000313" key="5">
    <source>
        <dbReference type="EMBL" id="KAK9291236.1"/>
    </source>
</evidence>
<dbReference type="SUPFAM" id="SSF158639">
    <property type="entry name" value="ENT-like"/>
    <property type="match status" value="1"/>
</dbReference>
<evidence type="ECO:0000259" key="4">
    <source>
        <dbReference type="PROSITE" id="PS51138"/>
    </source>
</evidence>
<evidence type="ECO:0000256" key="2">
    <source>
        <dbReference type="ARBA" id="ARBA00023242"/>
    </source>
</evidence>
<gene>
    <name evidence="5" type="ORF">L1049_009424</name>
</gene>
<comment type="caution">
    <text evidence="5">The sequence shown here is derived from an EMBL/GenBank/DDBJ whole genome shotgun (WGS) entry which is preliminary data.</text>
</comment>
<protein>
    <recommendedName>
        <fullName evidence="4">ENT domain-containing protein</fullName>
    </recommendedName>
</protein>
<keyword evidence="6" id="KW-1185">Reference proteome</keyword>
<dbReference type="Proteomes" id="UP001415857">
    <property type="component" value="Unassembled WGS sequence"/>
</dbReference>
<evidence type="ECO:0000313" key="6">
    <source>
        <dbReference type="Proteomes" id="UP001415857"/>
    </source>
</evidence>
<dbReference type="PROSITE" id="PS51138">
    <property type="entry name" value="ENT"/>
    <property type="match status" value="1"/>
</dbReference>
<feature type="domain" description="ENT" evidence="4">
    <location>
        <begin position="16"/>
        <end position="106"/>
    </location>
</feature>
<comment type="subcellular location">
    <subcellularLocation>
        <location evidence="1">Nucleus</location>
    </subcellularLocation>
</comment>
<sequence>MMSSVPESRGMDKFDMNLQLHCIETEAYRAVLRAFIAQSNVLSWDKEGLITELRKELNVTDVEHRELLVKIDSDESVRMIRDWQKGTSYVQKSVSSEMNTTGSVPSSVGKSPHKKLKTHAAASKSWKVALHAQTSSAAMSPPFPAQCRDDQWSGKLVMFPMGIAGQCMKTVSHNIQEPSVSKGGWPVTSQSKKGFHTPDVAYFNDRSDMIEIRATDKLIHKVEKVIYGRECPDPVHVEKAKSILKEQERAILEGLAKLADVSDGDHSLDQVQHHISKRSFQEFGQ</sequence>
<feature type="region of interest" description="Disordered" evidence="3">
    <location>
        <begin position="94"/>
        <end position="113"/>
    </location>
</feature>
<accession>A0AAP0X544</accession>
<dbReference type="InterPro" id="IPR036142">
    <property type="entry name" value="ENT_dom-like_sf"/>
</dbReference>
<dbReference type="PANTHER" id="PTHR33432:SF22">
    <property type="entry name" value="OS10G0436850 PROTEIN"/>
    <property type="match status" value="1"/>
</dbReference>
<organism evidence="5 6">
    <name type="scientific">Liquidambar formosana</name>
    <name type="common">Formosan gum</name>
    <dbReference type="NCBI Taxonomy" id="63359"/>
    <lineage>
        <taxon>Eukaryota</taxon>
        <taxon>Viridiplantae</taxon>
        <taxon>Streptophyta</taxon>
        <taxon>Embryophyta</taxon>
        <taxon>Tracheophyta</taxon>
        <taxon>Spermatophyta</taxon>
        <taxon>Magnoliopsida</taxon>
        <taxon>eudicotyledons</taxon>
        <taxon>Gunneridae</taxon>
        <taxon>Pentapetalae</taxon>
        <taxon>Saxifragales</taxon>
        <taxon>Altingiaceae</taxon>
        <taxon>Liquidambar</taxon>
    </lineage>
</organism>
<evidence type="ECO:0000256" key="1">
    <source>
        <dbReference type="ARBA" id="ARBA00004123"/>
    </source>
</evidence>
<evidence type="ECO:0000256" key="3">
    <source>
        <dbReference type="SAM" id="MobiDB-lite"/>
    </source>
</evidence>
<keyword evidence="2" id="KW-0539">Nucleus</keyword>
<reference evidence="5 6" key="1">
    <citation type="journal article" date="2024" name="Plant J.">
        <title>Genome sequences and population genomics reveal climatic adaptation and genomic divergence between two closely related sweetgum species.</title>
        <authorList>
            <person name="Xu W.Q."/>
            <person name="Ren C.Q."/>
            <person name="Zhang X.Y."/>
            <person name="Comes H.P."/>
            <person name="Liu X.H."/>
            <person name="Li Y.G."/>
            <person name="Kettle C.J."/>
            <person name="Jalonen R."/>
            <person name="Gaisberger H."/>
            <person name="Ma Y.Z."/>
            <person name="Qiu Y.X."/>
        </authorList>
    </citation>
    <scope>NUCLEOTIDE SEQUENCE [LARGE SCALE GENOMIC DNA]</scope>
    <source>
        <strain evidence="5">Hangzhou</strain>
    </source>
</reference>
<dbReference type="InterPro" id="IPR033485">
    <property type="entry name" value="EMSY-LIKE_plant"/>
</dbReference>
<dbReference type="InterPro" id="IPR005491">
    <property type="entry name" value="ENT_dom"/>
</dbReference>